<protein>
    <recommendedName>
        <fullName evidence="1">DUF4296 domain-containing protein</fullName>
    </recommendedName>
</protein>
<dbReference type="PROSITE" id="PS51257">
    <property type="entry name" value="PROKAR_LIPOPROTEIN"/>
    <property type="match status" value="1"/>
</dbReference>
<name>A0A5J4SX02_9ZZZZ</name>
<dbReference type="EMBL" id="SNRY01000040">
    <property type="protein sequence ID" value="KAA6349775.1"/>
    <property type="molecule type" value="Genomic_DNA"/>
</dbReference>
<proteinExistence type="predicted"/>
<reference evidence="2" key="1">
    <citation type="submission" date="2019-03" db="EMBL/GenBank/DDBJ databases">
        <title>Single cell metagenomics reveals metabolic interactions within the superorganism composed of flagellate Streblomastix strix and complex community of Bacteroidetes bacteria on its surface.</title>
        <authorList>
            <person name="Treitli S.C."/>
            <person name="Kolisko M."/>
            <person name="Husnik F."/>
            <person name="Keeling P."/>
            <person name="Hampl V."/>
        </authorList>
    </citation>
    <scope>NUCLEOTIDE SEQUENCE</scope>
    <source>
        <strain evidence="2">STM</strain>
    </source>
</reference>
<comment type="caution">
    <text evidence="2">The sequence shown here is derived from an EMBL/GenBank/DDBJ whole genome shotgun (WGS) entry which is preliminary data.</text>
</comment>
<feature type="domain" description="DUF4296" evidence="1">
    <location>
        <begin position="36"/>
        <end position="118"/>
    </location>
</feature>
<evidence type="ECO:0000313" key="3">
    <source>
        <dbReference type="EMBL" id="KAA6349775.1"/>
    </source>
</evidence>
<organism evidence="2">
    <name type="scientific">termite gut metagenome</name>
    <dbReference type="NCBI Taxonomy" id="433724"/>
    <lineage>
        <taxon>unclassified sequences</taxon>
        <taxon>metagenomes</taxon>
        <taxon>organismal metagenomes</taxon>
    </lineage>
</organism>
<gene>
    <name evidence="2" type="ORF">EZS27_002820</name>
    <name evidence="3" type="ORF">EZS27_002855</name>
</gene>
<dbReference type="Pfam" id="PF14129">
    <property type="entry name" value="DUF4296"/>
    <property type="match status" value="1"/>
</dbReference>
<accession>A0A5J4SX02</accession>
<sequence length="278" mass="32715">MRLTRENMKRFQNKYTWWFALVLVLIIVGGCKAKRPSGILSESKMENLLYDYHVAKVMGDDLPSNENYKKQYYIDYVFRKHEVTEAIFDSSMVWYARHTDVLAQVYVQVSKRLKSRQEEIARLVAFRDRKLKTSDPGDSIDVWREDRVYFLTGYPLNNKVLFVLPSDEYFKKQDSLSWEVRYRFFDSQPADSAMKALMSMQIVYKNDSIVSAIKEIRKSGKEYIGLQSDTSDIKEIRGFIYFSQRDTLKRNLLIDNVALVRYHAGTDTIPDAQNLKKQ</sequence>
<dbReference type="EMBL" id="SNRY01000040">
    <property type="protein sequence ID" value="KAA6349740.1"/>
    <property type="molecule type" value="Genomic_DNA"/>
</dbReference>
<evidence type="ECO:0000259" key="1">
    <source>
        <dbReference type="Pfam" id="PF14129"/>
    </source>
</evidence>
<evidence type="ECO:0000313" key="2">
    <source>
        <dbReference type="EMBL" id="KAA6349740.1"/>
    </source>
</evidence>
<dbReference type="AlphaFoldDB" id="A0A5J4SX02"/>
<dbReference type="InterPro" id="IPR025381">
    <property type="entry name" value="DUF4296"/>
</dbReference>